<evidence type="ECO:0000259" key="1">
    <source>
        <dbReference type="Pfam" id="PF08628"/>
    </source>
</evidence>
<sequence>MLHRSDLLFAFLTSCEEFRSNLLLSDLNPWKVVKKMPSKLGREKGQHLRPFLLTVLANTLYAQDKVDFKEKIETSDSSSLSSMSMAADHYYTTFYNPLFGNNCHGCKVAEEDSGTARIWTRSLTDSISLLFFSIMACTSQWILNIQSALRMLCRNTIDSLMLHLLRRVYGSILDEQNIVTLVQFIQTAIYCSDGSQPSDQEKSLREELAVRRALEFAQEELPSFMLRMLDSKSWRGGIKRLVNTLQYPRLNKHLSYLLLDLLVAKLFPEYIT</sequence>
<evidence type="ECO:0000313" key="2">
    <source>
        <dbReference type="EMBL" id="KIH49745.1"/>
    </source>
</evidence>
<dbReference type="Proteomes" id="UP000054047">
    <property type="component" value="Unassembled WGS sequence"/>
</dbReference>
<reference evidence="2 3" key="1">
    <citation type="submission" date="2013-12" db="EMBL/GenBank/DDBJ databases">
        <title>Draft genome of the parsitic nematode Ancylostoma duodenale.</title>
        <authorList>
            <person name="Mitreva M."/>
        </authorList>
    </citation>
    <scope>NUCLEOTIDE SEQUENCE [LARGE SCALE GENOMIC DNA]</scope>
    <source>
        <strain evidence="2 3">Zhejiang</strain>
    </source>
</reference>
<dbReference type="GO" id="GO:0035091">
    <property type="term" value="F:phosphatidylinositol binding"/>
    <property type="evidence" value="ECO:0007669"/>
    <property type="project" value="TreeGrafter"/>
</dbReference>
<protein>
    <submittedName>
        <fullName evidence="2">Sorting nexin</fullName>
    </submittedName>
</protein>
<gene>
    <name evidence="2" type="ORF">ANCDUO_20179</name>
</gene>
<proteinExistence type="predicted"/>
<dbReference type="GO" id="GO:0097352">
    <property type="term" value="P:autophagosome maturation"/>
    <property type="evidence" value="ECO:0007669"/>
    <property type="project" value="TreeGrafter"/>
</dbReference>
<accession>A0A0C2FMB5</accession>
<dbReference type="InterPro" id="IPR013937">
    <property type="entry name" value="Sorting_nexin_C"/>
</dbReference>
<dbReference type="GO" id="GO:0005770">
    <property type="term" value="C:late endosome"/>
    <property type="evidence" value="ECO:0007669"/>
    <property type="project" value="TreeGrafter"/>
</dbReference>
<organism evidence="2 3">
    <name type="scientific">Ancylostoma duodenale</name>
    <dbReference type="NCBI Taxonomy" id="51022"/>
    <lineage>
        <taxon>Eukaryota</taxon>
        <taxon>Metazoa</taxon>
        <taxon>Ecdysozoa</taxon>
        <taxon>Nematoda</taxon>
        <taxon>Chromadorea</taxon>
        <taxon>Rhabditida</taxon>
        <taxon>Rhabditina</taxon>
        <taxon>Rhabditomorpha</taxon>
        <taxon>Strongyloidea</taxon>
        <taxon>Ancylostomatidae</taxon>
        <taxon>Ancylostomatinae</taxon>
        <taxon>Ancylostoma</taxon>
    </lineage>
</organism>
<name>A0A0C2FMB5_9BILA</name>
<evidence type="ECO:0000313" key="3">
    <source>
        <dbReference type="Proteomes" id="UP000054047"/>
    </source>
</evidence>
<dbReference type="OrthoDB" id="5845462at2759"/>
<dbReference type="Pfam" id="PF08628">
    <property type="entry name" value="Nexin_C"/>
    <property type="match status" value="1"/>
</dbReference>
<feature type="domain" description="Sorting nexin C-terminal" evidence="1">
    <location>
        <begin position="147"/>
        <end position="249"/>
    </location>
</feature>
<dbReference type="PANTHER" id="PTHR22775">
    <property type="entry name" value="SORTING NEXIN"/>
    <property type="match status" value="1"/>
</dbReference>
<dbReference type="AlphaFoldDB" id="A0A0C2FMB5"/>
<dbReference type="EMBL" id="KN752131">
    <property type="protein sequence ID" value="KIH49745.1"/>
    <property type="molecule type" value="Genomic_DNA"/>
</dbReference>
<dbReference type="PANTHER" id="PTHR22775:SF44">
    <property type="entry name" value="SORTING NEXIN-14"/>
    <property type="match status" value="1"/>
</dbReference>
<keyword evidence="3" id="KW-1185">Reference proteome</keyword>